<keyword evidence="5" id="KW-0812">Transmembrane</keyword>
<dbReference type="AlphaFoldDB" id="A0A0A8YDP2"/>
<accession>A0A0A8YDP2</accession>
<dbReference type="InterPro" id="IPR013763">
    <property type="entry name" value="Cyclin-like_dom"/>
</dbReference>
<evidence type="ECO:0000259" key="7">
    <source>
        <dbReference type="SMART" id="SM01332"/>
    </source>
</evidence>
<reference evidence="8" key="1">
    <citation type="submission" date="2014-09" db="EMBL/GenBank/DDBJ databases">
        <authorList>
            <person name="Magalhaes I.L.F."/>
            <person name="Oliveira U."/>
            <person name="Santos F.R."/>
            <person name="Vidigal T.H.D.A."/>
            <person name="Brescovit A.D."/>
            <person name="Santos A.J."/>
        </authorList>
    </citation>
    <scope>NUCLEOTIDE SEQUENCE</scope>
    <source>
        <tissue evidence="8">Shoot tissue taken approximately 20 cm above the soil surface</tissue>
    </source>
</reference>
<dbReference type="SUPFAM" id="SSF47954">
    <property type="entry name" value="Cyclin-like"/>
    <property type="match status" value="1"/>
</dbReference>
<dbReference type="FunFam" id="1.10.472.10:FF:000013">
    <property type="entry name" value="Cyclin A1"/>
    <property type="match status" value="1"/>
</dbReference>
<protein>
    <submittedName>
        <fullName evidence="8">Cyclin-A2</fullName>
    </submittedName>
</protein>
<evidence type="ECO:0000256" key="4">
    <source>
        <dbReference type="ARBA" id="ARBA00023306"/>
    </source>
</evidence>
<comment type="similarity">
    <text evidence="1">Belongs to the cyclin family. Cyclin AB subfamily.</text>
</comment>
<name>A0A0A8YDP2_ARUDO</name>
<evidence type="ECO:0000259" key="6">
    <source>
        <dbReference type="SMART" id="SM00385"/>
    </source>
</evidence>
<evidence type="ECO:0000256" key="2">
    <source>
        <dbReference type="ARBA" id="ARBA00022618"/>
    </source>
</evidence>
<feature type="domain" description="Cyclin C-terminal" evidence="7">
    <location>
        <begin position="1"/>
        <end position="97"/>
    </location>
</feature>
<proteinExistence type="inferred from homology"/>
<dbReference type="GO" id="GO:0051301">
    <property type="term" value="P:cell division"/>
    <property type="evidence" value="ECO:0007669"/>
    <property type="project" value="UniProtKB-KW"/>
</dbReference>
<dbReference type="SMART" id="SM01332">
    <property type="entry name" value="Cyclin_C"/>
    <property type="match status" value="1"/>
</dbReference>
<feature type="domain" description="Cyclin-like" evidence="6">
    <location>
        <begin position="1"/>
        <end position="66"/>
    </location>
</feature>
<dbReference type="EMBL" id="GBRH01273729">
    <property type="protein sequence ID" value="JAD24166.1"/>
    <property type="molecule type" value="Transcribed_RNA"/>
</dbReference>
<evidence type="ECO:0000256" key="1">
    <source>
        <dbReference type="ARBA" id="ARBA00006955"/>
    </source>
</evidence>
<dbReference type="Pfam" id="PF02984">
    <property type="entry name" value="Cyclin_C"/>
    <property type="match status" value="1"/>
</dbReference>
<feature type="transmembrane region" description="Helical" evidence="5">
    <location>
        <begin position="18"/>
        <end position="35"/>
    </location>
</feature>
<evidence type="ECO:0000313" key="8">
    <source>
        <dbReference type="EMBL" id="JAD24166.1"/>
    </source>
</evidence>
<reference evidence="8" key="2">
    <citation type="journal article" date="2015" name="Data Brief">
        <title>Shoot transcriptome of the giant reed, Arundo donax.</title>
        <authorList>
            <person name="Barrero R.A."/>
            <person name="Guerrero F.D."/>
            <person name="Moolhuijzen P."/>
            <person name="Goolsby J.A."/>
            <person name="Tidwell J."/>
            <person name="Bellgard S.E."/>
            <person name="Bellgard M.I."/>
        </authorList>
    </citation>
    <scope>NUCLEOTIDE SEQUENCE</scope>
    <source>
        <tissue evidence="8">Shoot tissue taken approximately 20 cm above the soil surface</tissue>
    </source>
</reference>
<dbReference type="Gene3D" id="1.10.472.10">
    <property type="entry name" value="Cyclin-like"/>
    <property type="match status" value="1"/>
</dbReference>
<keyword evidence="3" id="KW-0195">Cyclin</keyword>
<evidence type="ECO:0000256" key="3">
    <source>
        <dbReference type="ARBA" id="ARBA00023127"/>
    </source>
</evidence>
<dbReference type="InterPro" id="IPR036915">
    <property type="entry name" value="Cyclin-like_sf"/>
</dbReference>
<keyword evidence="2" id="KW-0132">Cell division</keyword>
<dbReference type="SMART" id="SM00385">
    <property type="entry name" value="CYCLIN"/>
    <property type="match status" value="1"/>
</dbReference>
<keyword evidence="5" id="KW-0472">Membrane</keyword>
<organism evidence="8">
    <name type="scientific">Arundo donax</name>
    <name type="common">Giant reed</name>
    <name type="synonym">Donax arundinaceus</name>
    <dbReference type="NCBI Taxonomy" id="35708"/>
    <lineage>
        <taxon>Eukaryota</taxon>
        <taxon>Viridiplantae</taxon>
        <taxon>Streptophyta</taxon>
        <taxon>Embryophyta</taxon>
        <taxon>Tracheophyta</taxon>
        <taxon>Spermatophyta</taxon>
        <taxon>Magnoliopsida</taxon>
        <taxon>Liliopsida</taxon>
        <taxon>Poales</taxon>
        <taxon>Poaceae</taxon>
        <taxon>PACMAD clade</taxon>
        <taxon>Arundinoideae</taxon>
        <taxon>Arundineae</taxon>
        <taxon>Arundo</taxon>
    </lineage>
</organism>
<evidence type="ECO:0000256" key="5">
    <source>
        <dbReference type="SAM" id="Phobius"/>
    </source>
</evidence>
<keyword evidence="5" id="KW-1133">Transmembrane helix</keyword>
<sequence length="109" mass="12091">MCSYLAELSLLDYGCIRFLPSVAAAACLFVARFTIHPKTRPWSLILQHITGYKVSDLKDAILAIHNGQFGTPWPGLEAIRNKCKDRTFGCVSTMASPREIPASFLEDCN</sequence>
<keyword evidence="4" id="KW-0131">Cell cycle</keyword>
<dbReference type="InterPro" id="IPR004367">
    <property type="entry name" value="Cyclin_C-dom"/>
</dbReference>